<dbReference type="Pfam" id="PF12796">
    <property type="entry name" value="Ank_2"/>
    <property type="match status" value="1"/>
</dbReference>
<reference evidence="4" key="1">
    <citation type="journal article" date="2021" name="bioRxiv">
        <title>Unraveling nitrogen, sulfur and carbon metabolic pathways and microbial community transcriptional responses to substrate deprivation and toxicity stresses in a bioreactor mimicking anoxic brackish coastal sediment conditions.</title>
        <authorList>
            <person name="Martins P.D."/>
            <person name="Echeveste M.J."/>
            <person name="Arshad A."/>
            <person name="Kurth J."/>
            <person name="Ouboter H."/>
            <person name="Jetten M.S.M."/>
            <person name="Welte C.U."/>
        </authorList>
    </citation>
    <scope>NUCLEOTIDE SEQUENCE</scope>
    <source>
        <strain evidence="4">MAG_39</strain>
    </source>
</reference>
<dbReference type="InterPro" id="IPR036770">
    <property type="entry name" value="Ankyrin_rpt-contain_sf"/>
</dbReference>
<dbReference type="PROSITE" id="PS50088">
    <property type="entry name" value="ANK_REPEAT"/>
    <property type="match status" value="1"/>
</dbReference>
<dbReference type="InterPro" id="IPR002110">
    <property type="entry name" value="Ankyrin_rpt"/>
</dbReference>
<name>A0A953JAG4_9BACT</name>
<dbReference type="SMART" id="SM00248">
    <property type="entry name" value="ANK"/>
    <property type="match status" value="3"/>
</dbReference>
<dbReference type="Gene3D" id="1.25.40.20">
    <property type="entry name" value="Ankyrin repeat-containing domain"/>
    <property type="match status" value="1"/>
</dbReference>
<dbReference type="AlphaFoldDB" id="A0A953JAG4"/>
<keyword evidence="1" id="KW-0677">Repeat</keyword>
<dbReference type="EMBL" id="JAIOIV010000034">
    <property type="protein sequence ID" value="MBZ0155525.1"/>
    <property type="molecule type" value="Genomic_DNA"/>
</dbReference>
<evidence type="ECO:0000256" key="1">
    <source>
        <dbReference type="ARBA" id="ARBA00022737"/>
    </source>
</evidence>
<dbReference type="PROSITE" id="PS50297">
    <property type="entry name" value="ANK_REP_REGION"/>
    <property type="match status" value="1"/>
</dbReference>
<dbReference type="GO" id="GO:0085020">
    <property type="term" value="P:protein K6-linked ubiquitination"/>
    <property type="evidence" value="ECO:0007669"/>
    <property type="project" value="TreeGrafter"/>
</dbReference>
<dbReference type="PANTHER" id="PTHR24171">
    <property type="entry name" value="ANKYRIN REPEAT DOMAIN-CONTAINING PROTEIN 39-RELATED"/>
    <property type="match status" value="1"/>
</dbReference>
<comment type="caution">
    <text evidence="4">The sequence shown here is derived from an EMBL/GenBank/DDBJ whole genome shotgun (WGS) entry which is preliminary data.</text>
</comment>
<dbReference type="GO" id="GO:0004842">
    <property type="term" value="F:ubiquitin-protein transferase activity"/>
    <property type="evidence" value="ECO:0007669"/>
    <property type="project" value="TreeGrafter"/>
</dbReference>
<dbReference type="PANTHER" id="PTHR24171:SF8">
    <property type="entry name" value="BRCA1-ASSOCIATED RING DOMAIN PROTEIN 1"/>
    <property type="match status" value="1"/>
</dbReference>
<organism evidence="4 5">
    <name type="scientific">Candidatus Nitrobium versatile</name>
    <dbReference type="NCBI Taxonomy" id="2884831"/>
    <lineage>
        <taxon>Bacteria</taxon>
        <taxon>Pseudomonadati</taxon>
        <taxon>Nitrospirota</taxon>
        <taxon>Nitrospiria</taxon>
        <taxon>Nitrospirales</taxon>
        <taxon>Nitrospiraceae</taxon>
        <taxon>Candidatus Nitrobium</taxon>
    </lineage>
</organism>
<dbReference type="Proteomes" id="UP000705867">
    <property type="component" value="Unassembled WGS sequence"/>
</dbReference>
<gene>
    <name evidence="4" type="ORF">K8I29_04830</name>
</gene>
<evidence type="ECO:0000313" key="4">
    <source>
        <dbReference type="EMBL" id="MBZ0155525.1"/>
    </source>
</evidence>
<keyword evidence="2 3" id="KW-0040">ANK repeat</keyword>
<reference evidence="4" key="2">
    <citation type="submission" date="2021-08" db="EMBL/GenBank/DDBJ databases">
        <authorList>
            <person name="Dalcin Martins P."/>
        </authorList>
    </citation>
    <scope>NUCLEOTIDE SEQUENCE</scope>
    <source>
        <strain evidence="4">MAG_39</strain>
    </source>
</reference>
<evidence type="ECO:0000313" key="5">
    <source>
        <dbReference type="Proteomes" id="UP000705867"/>
    </source>
</evidence>
<protein>
    <submittedName>
        <fullName evidence="4">Ankyrin repeat domain-containing protein</fullName>
    </submittedName>
</protein>
<proteinExistence type="predicted"/>
<sequence>MPTQHQVNNKLLNAVQEGDIEKIRKALLQGADINCQADNGWTALLWAVHLGRHYVVEFLVEQGAEINLQNKVDNTALIWAAFWRRYETVRYLLDKRADISLKNKRGKTVVDYLLEQWEDSPEREEILSLLRERYPEEVMLWHLDNGLKL</sequence>
<feature type="repeat" description="ANK" evidence="3">
    <location>
        <begin position="39"/>
        <end position="71"/>
    </location>
</feature>
<evidence type="ECO:0000256" key="2">
    <source>
        <dbReference type="ARBA" id="ARBA00023043"/>
    </source>
</evidence>
<evidence type="ECO:0000256" key="3">
    <source>
        <dbReference type="PROSITE-ProRule" id="PRU00023"/>
    </source>
</evidence>
<accession>A0A953JAG4</accession>
<dbReference type="SUPFAM" id="SSF48403">
    <property type="entry name" value="Ankyrin repeat"/>
    <property type="match status" value="1"/>
</dbReference>